<feature type="compositionally biased region" description="Polar residues" evidence="5">
    <location>
        <begin position="65"/>
        <end position="79"/>
    </location>
</feature>
<dbReference type="GO" id="GO:0045944">
    <property type="term" value="P:positive regulation of transcription by RNA polymerase II"/>
    <property type="evidence" value="ECO:0007669"/>
    <property type="project" value="TreeGrafter"/>
</dbReference>
<evidence type="ECO:0000313" key="8">
    <source>
        <dbReference type="Proteomes" id="UP000053732"/>
    </source>
</evidence>
<dbReference type="PANTHER" id="PTHR31644:SF4">
    <property type="entry name" value="ZN(II)2CYS6 TRANSCRIPTION FACTOR (EUROFUNG)"/>
    <property type="match status" value="1"/>
</dbReference>
<dbReference type="GO" id="GO:0005634">
    <property type="term" value="C:nucleus"/>
    <property type="evidence" value="ECO:0007669"/>
    <property type="project" value="TreeGrafter"/>
</dbReference>
<evidence type="ECO:0000256" key="3">
    <source>
        <dbReference type="ARBA" id="ARBA00023163"/>
    </source>
</evidence>
<dbReference type="InterPro" id="IPR001138">
    <property type="entry name" value="Zn2Cys6_DnaBD"/>
</dbReference>
<dbReference type="EMBL" id="HG793159">
    <property type="protein sequence ID" value="CRL28175.1"/>
    <property type="molecule type" value="Genomic_DNA"/>
</dbReference>
<keyword evidence="1" id="KW-0805">Transcription regulation</keyword>
<evidence type="ECO:0000313" key="7">
    <source>
        <dbReference type="EMBL" id="CRL28175.1"/>
    </source>
</evidence>
<keyword evidence="8" id="KW-1185">Reference proteome</keyword>
<keyword evidence="4" id="KW-0539">Nucleus</keyword>
<dbReference type="STRING" id="1429867.A0A0G4PP63"/>
<evidence type="ECO:0000256" key="2">
    <source>
        <dbReference type="ARBA" id="ARBA00023125"/>
    </source>
</evidence>
<dbReference type="PANTHER" id="PTHR31644">
    <property type="entry name" value="TRANSCRIPTIONAL ACTIVATOR ARO80-RELATED"/>
    <property type="match status" value="1"/>
</dbReference>
<dbReference type="GO" id="GO:0003677">
    <property type="term" value="F:DNA binding"/>
    <property type="evidence" value="ECO:0007669"/>
    <property type="project" value="UniProtKB-KW"/>
</dbReference>
<reference evidence="7 8" key="1">
    <citation type="journal article" date="2014" name="Nat. Commun.">
        <title>Multiple recent horizontal transfers of a large genomic region in cheese making fungi.</title>
        <authorList>
            <person name="Cheeseman K."/>
            <person name="Ropars J."/>
            <person name="Renault P."/>
            <person name="Dupont J."/>
            <person name="Gouzy J."/>
            <person name="Branca A."/>
            <person name="Abraham A.L."/>
            <person name="Ceppi M."/>
            <person name="Conseiller E."/>
            <person name="Debuchy R."/>
            <person name="Malagnac F."/>
            <person name="Goarin A."/>
            <person name="Silar P."/>
            <person name="Lacoste S."/>
            <person name="Sallet E."/>
            <person name="Bensimon A."/>
            <person name="Giraud T."/>
            <person name="Brygoo Y."/>
        </authorList>
    </citation>
    <scope>NUCLEOTIDE SEQUENCE [LARGE SCALE GENOMIC DNA]</scope>
    <source>
        <strain evidence="8">FM 013</strain>
    </source>
</reference>
<name>A0A0G4PP63_PENC3</name>
<dbReference type="CDD" id="cd00067">
    <property type="entry name" value="GAL4"/>
    <property type="match status" value="1"/>
</dbReference>
<dbReference type="GO" id="GO:0008270">
    <property type="term" value="F:zinc ion binding"/>
    <property type="evidence" value="ECO:0007669"/>
    <property type="project" value="InterPro"/>
</dbReference>
<evidence type="ECO:0000256" key="4">
    <source>
        <dbReference type="ARBA" id="ARBA00023242"/>
    </source>
</evidence>
<dbReference type="Pfam" id="PF00172">
    <property type="entry name" value="Zn_clus"/>
    <property type="match status" value="1"/>
</dbReference>
<evidence type="ECO:0000256" key="5">
    <source>
        <dbReference type="SAM" id="MobiDB-lite"/>
    </source>
</evidence>
<accession>A0A0G4PP63</accession>
<keyword evidence="3" id="KW-0804">Transcription</keyword>
<sequence>MDHAKRRGRGSLEYEYQRVYKACIPCAQRKVKCEASDNVRCRRCTNKNINCTFTSKKPWSRGQRHSASTPAPENTVGNESNKCVCLQSERRVELTWIGHRELPEELKKKKKTPTLSANSHLDAPANQDGLFTSVLQTVVSNNNDSMNILFEAALQESNNSPRNTSTPDNSRPIAPELSDVDVLRIWNACRFVRMGWFSAQEAVVLMDLFFENMAPLSPVLTDFFASHKNQYYLVTQEPMLCYTILMISSRYHTLPGVGGYSRSFFIHHRLWQHCQHLLLRITLGQEKISKAKTRTIGSIEALLLMSEWHPRALQFPPEADGWDSDFLLTNPDIRDPPSLTEDVPVSSRWREDVVEPTKRFERMSWMVLNSALALAHELGVFDSSARLARQDDLVGLDAERYLEYLEVRRQRLPSLLFTSINALSSRIGCTSPVPSDVGISMPETRTSLQSIDRDWLLFMNAWIELMKLTTSVTDTLFPLMNISSSAGSPDTFIPVLEKKQVLLASWQQRYLNISDSSFPYTDTLFIEYQHLRILTNSIGMQRIVQRVLQIQPQPLSRRDSIIDFSFIERARQLNITAREYGFIEEVIDGCCQTLNKVTLLGGTLHFAPMRILFRTISASIFLMKALALGVSNSKLQEALQILDRAIATLQDSNHDDVHLKSRYAALLQVQVSRLRESLVSSYSGVGNDLPSPRSYGDMSAMEMGDFSDITMNDWLSLPLDPSMAPFGSSEGDFGVRLDGVDLDLDFLWQLPP</sequence>
<dbReference type="SUPFAM" id="SSF57701">
    <property type="entry name" value="Zn2/Cys6 DNA-binding domain"/>
    <property type="match status" value="1"/>
</dbReference>
<dbReference type="Proteomes" id="UP000053732">
    <property type="component" value="Unassembled WGS sequence"/>
</dbReference>
<dbReference type="GO" id="GO:0009074">
    <property type="term" value="P:aromatic amino acid family catabolic process"/>
    <property type="evidence" value="ECO:0007669"/>
    <property type="project" value="TreeGrafter"/>
</dbReference>
<organism evidence="7 8">
    <name type="scientific">Penicillium camemberti (strain FM 013)</name>
    <dbReference type="NCBI Taxonomy" id="1429867"/>
    <lineage>
        <taxon>Eukaryota</taxon>
        <taxon>Fungi</taxon>
        <taxon>Dikarya</taxon>
        <taxon>Ascomycota</taxon>
        <taxon>Pezizomycotina</taxon>
        <taxon>Eurotiomycetes</taxon>
        <taxon>Eurotiomycetidae</taxon>
        <taxon>Eurotiales</taxon>
        <taxon>Aspergillaceae</taxon>
        <taxon>Penicillium</taxon>
    </lineage>
</organism>
<protein>
    <submittedName>
        <fullName evidence="7">Fungal transcriptional regulatory protein, N-terminal</fullName>
    </submittedName>
</protein>
<dbReference type="PROSITE" id="PS50048">
    <property type="entry name" value="ZN2_CY6_FUNGAL_2"/>
    <property type="match status" value="1"/>
</dbReference>
<feature type="region of interest" description="Disordered" evidence="5">
    <location>
        <begin position="57"/>
        <end position="79"/>
    </location>
</feature>
<dbReference type="GO" id="GO:0000981">
    <property type="term" value="F:DNA-binding transcription factor activity, RNA polymerase II-specific"/>
    <property type="evidence" value="ECO:0007669"/>
    <property type="project" value="InterPro"/>
</dbReference>
<proteinExistence type="predicted"/>
<dbReference type="CDD" id="cd12148">
    <property type="entry name" value="fungal_TF_MHR"/>
    <property type="match status" value="1"/>
</dbReference>
<dbReference type="InterPro" id="IPR036864">
    <property type="entry name" value="Zn2-C6_fun-type_DNA-bd_sf"/>
</dbReference>
<dbReference type="InterPro" id="IPR052780">
    <property type="entry name" value="AAA_Catabolism_Regulators"/>
</dbReference>
<dbReference type="Gene3D" id="4.10.240.10">
    <property type="entry name" value="Zn(2)-C6 fungal-type DNA-binding domain"/>
    <property type="match status" value="1"/>
</dbReference>
<dbReference type="PROSITE" id="PS00463">
    <property type="entry name" value="ZN2_CY6_FUNGAL_1"/>
    <property type="match status" value="1"/>
</dbReference>
<dbReference type="SMART" id="SM00066">
    <property type="entry name" value="GAL4"/>
    <property type="match status" value="1"/>
</dbReference>
<feature type="domain" description="Zn(2)-C6 fungal-type" evidence="6">
    <location>
        <begin position="22"/>
        <end position="53"/>
    </location>
</feature>
<gene>
    <name evidence="7" type="ORF">PCAMFM013_S026g000040</name>
</gene>
<keyword evidence="2" id="KW-0238">DNA-binding</keyword>
<evidence type="ECO:0000256" key="1">
    <source>
        <dbReference type="ARBA" id="ARBA00023015"/>
    </source>
</evidence>
<dbReference type="AlphaFoldDB" id="A0A0G4PP63"/>
<evidence type="ECO:0000259" key="6">
    <source>
        <dbReference type="PROSITE" id="PS50048"/>
    </source>
</evidence>